<sequence length="80" mass="9186">MLGTPLCIFSLLPDLLFLLKRLFFALIFVLSCGPDVLICVVTRKGVGVIADYDYFVLLFVRRVRVMFESQHSLRIYVAPF</sequence>
<evidence type="ECO:0000313" key="2">
    <source>
        <dbReference type="Proteomes" id="UP000887565"/>
    </source>
</evidence>
<organism evidence="2 3">
    <name type="scientific">Romanomermis culicivorax</name>
    <name type="common">Nematode worm</name>
    <dbReference type="NCBI Taxonomy" id="13658"/>
    <lineage>
        <taxon>Eukaryota</taxon>
        <taxon>Metazoa</taxon>
        <taxon>Ecdysozoa</taxon>
        <taxon>Nematoda</taxon>
        <taxon>Enoplea</taxon>
        <taxon>Dorylaimia</taxon>
        <taxon>Mermithida</taxon>
        <taxon>Mermithoidea</taxon>
        <taxon>Mermithidae</taxon>
        <taxon>Romanomermis</taxon>
    </lineage>
</organism>
<evidence type="ECO:0000256" key="1">
    <source>
        <dbReference type="SAM" id="Phobius"/>
    </source>
</evidence>
<name>A0A915IIF2_ROMCU</name>
<keyword evidence="2" id="KW-1185">Reference proteome</keyword>
<dbReference type="Proteomes" id="UP000887565">
    <property type="component" value="Unplaced"/>
</dbReference>
<keyword evidence="1" id="KW-1133">Transmembrane helix</keyword>
<evidence type="ECO:0000313" key="3">
    <source>
        <dbReference type="WBParaSite" id="nRc.2.0.1.t13952-RA"/>
    </source>
</evidence>
<protein>
    <submittedName>
        <fullName evidence="3">Secreted protein</fullName>
    </submittedName>
</protein>
<feature type="transmembrane region" description="Helical" evidence="1">
    <location>
        <begin position="22"/>
        <end position="41"/>
    </location>
</feature>
<dbReference type="WBParaSite" id="nRc.2.0.1.t13952-RA">
    <property type="protein sequence ID" value="nRc.2.0.1.t13952-RA"/>
    <property type="gene ID" value="nRc.2.0.1.g13952"/>
</dbReference>
<dbReference type="AlphaFoldDB" id="A0A915IIF2"/>
<reference evidence="3" key="1">
    <citation type="submission" date="2022-11" db="UniProtKB">
        <authorList>
            <consortium name="WormBaseParasite"/>
        </authorList>
    </citation>
    <scope>IDENTIFICATION</scope>
</reference>
<accession>A0A915IIF2</accession>
<keyword evidence="1" id="KW-0812">Transmembrane</keyword>
<keyword evidence="1" id="KW-0472">Membrane</keyword>
<proteinExistence type="predicted"/>